<gene>
    <name evidence="7" type="ORF">B0I31_105459</name>
</gene>
<keyword evidence="4 6" id="KW-1133">Transmembrane helix</keyword>
<evidence type="ECO:0000256" key="2">
    <source>
        <dbReference type="ARBA" id="ARBA00022475"/>
    </source>
</evidence>
<proteinExistence type="predicted"/>
<feature type="transmembrane region" description="Helical" evidence="6">
    <location>
        <begin position="157"/>
        <end position="179"/>
    </location>
</feature>
<feature type="transmembrane region" description="Helical" evidence="6">
    <location>
        <begin position="396"/>
        <end position="417"/>
    </location>
</feature>
<evidence type="ECO:0000256" key="1">
    <source>
        <dbReference type="ARBA" id="ARBA00004651"/>
    </source>
</evidence>
<evidence type="ECO:0000256" key="5">
    <source>
        <dbReference type="ARBA" id="ARBA00023136"/>
    </source>
</evidence>
<dbReference type="AlphaFoldDB" id="A0A2P8IAK0"/>
<feature type="transmembrane region" description="Helical" evidence="6">
    <location>
        <begin position="256"/>
        <end position="277"/>
    </location>
</feature>
<feature type="transmembrane region" description="Helical" evidence="6">
    <location>
        <begin position="185"/>
        <end position="206"/>
    </location>
</feature>
<feature type="transmembrane region" description="Helical" evidence="6">
    <location>
        <begin position="305"/>
        <end position="328"/>
    </location>
</feature>
<feature type="transmembrane region" description="Helical" evidence="6">
    <location>
        <begin position="24"/>
        <end position="43"/>
    </location>
</feature>
<keyword evidence="2" id="KW-1003">Cell membrane</keyword>
<dbReference type="InterPro" id="IPR050833">
    <property type="entry name" value="Poly_Biosynth_Transport"/>
</dbReference>
<evidence type="ECO:0000256" key="6">
    <source>
        <dbReference type="SAM" id="Phobius"/>
    </source>
</evidence>
<evidence type="ECO:0000256" key="3">
    <source>
        <dbReference type="ARBA" id="ARBA00022692"/>
    </source>
</evidence>
<accession>A0A2P8IAK0</accession>
<evidence type="ECO:0000256" key="4">
    <source>
        <dbReference type="ARBA" id="ARBA00022989"/>
    </source>
</evidence>
<keyword evidence="8" id="KW-1185">Reference proteome</keyword>
<feature type="transmembrane region" description="Helical" evidence="6">
    <location>
        <begin position="126"/>
        <end position="145"/>
    </location>
</feature>
<keyword evidence="5 6" id="KW-0472">Membrane</keyword>
<comment type="subcellular location">
    <subcellularLocation>
        <location evidence="1">Cell membrane</location>
        <topology evidence="1">Multi-pass membrane protein</topology>
    </subcellularLocation>
</comment>
<evidence type="ECO:0000313" key="7">
    <source>
        <dbReference type="EMBL" id="PSL55496.1"/>
    </source>
</evidence>
<comment type="caution">
    <text evidence="7">The sequence shown here is derived from an EMBL/GenBank/DDBJ whole genome shotgun (WGS) entry which is preliminary data.</text>
</comment>
<dbReference type="EMBL" id="PYAX01000005">
    <property type="protein sequence ID" value="PSL55496.1"/>
    <property type="molecule type" value="Genomic_DNA"/>
</dbReference>
<feature type="transmembrane region" description="Helical" evidence="6">
    <location>
        <begin position="55"/>
        <end position="74"/>
    </location>
</feature>
<organism evidence="7 8">
    <name type="scientific">Saccharothrix carnea</name>
    <dbReference type="NCBI Taxonomy" id="1280637"/>
    <lineage>
        <taxon>Bacteria</taxon>
        <taxon>Bacillati</taxon>
        <taxon>Actinomycetota</taxon>
        <taxon>Actinomycetes</taxon>
        <taxon>Pseudonocardiales</taxon>
        <taxon>Pseudonocardiaceae</taxon>
        <taxon>Saccharothrix</taxon>
    </lineage>
</organism>
<sequence length="440" mass="45349">MPRAPTVWQVSIPMTLRRFFSPSVQMALGLGVFGLAGYLFVALTGHTLSTDQANLAVTLYFVVNVIGPGIFAALEQVTSRAVASGQPVRAVVRRVSASGGSLAAAVVAVLLLLAPFAVDRTLGGDWVLFAEVLATPALIAALSVVRGLLAGLQRFNGYAMTLTVEGGVRLALCGLLVVLQASEAWLFGLAYLGGSLLATLAGLLWLPKARSASTSPVPAVPPVGKALLALAAATLLSQLLPNLAPLAVNSRLPLDSVVALAFGQAVVVARIPLLLLYPIQTMLLPSLTAAVAKGDHGFVARRIKLALAVLCGLGMVYAVVFTLVGPWLLRTFMGTKVDPATVVTMLLAISTVILIGAFVAQPALVALGRDKTITLGWAVGSAATLAMVILPGDPPFVAALAQTVGPLLTLLVMLLGLRAALRQASAVGVTEQTDQRGVTS</sequence>
<dbReference type="PANTHER" id="PTHR30250">
    <property type="entry name" value="PST FAMILY PREDICTED COLANIC ACID TRANSPORTER"/>
    <property type="match status" value="1"/>
</dbReference>
<keyword evidence="3 6" id="KW-0812">Transmembrane</keyword>
<dbReference type="Proteomes" id="UP000241118">
    <property type="component" value="Unassembled WGS sequence"/>
</dbReference>
<dbReference type="PANTHER" id="PTHR30250:SF11">
    <property type="entry name" value="O-ANTIGEN TRANSPORTER-RELATED"/>
    <property type="match status" value="1"/>
</dbReference>
<evidence type="ECO:0000313" key="8">
    <source>
        <dbReference type="Proteomes" id="UP000241118"/>
    </source>
</evidence>
<name>A0A2P8IAK0_SACCR</name>
<feature type="transmembrane region" description="Helical" evidence="6">
    <location>
        <begin position="340"/>
        <end position="360"/>
    </location>
</feature>
<protein>
    <submittedName>
        <fullName evidence="7">O-antigen/teichoic acid export membrane protein</fullName>
    </submittedName>
</protein>
<feature type="transmembrane region" description="Helical" evidence="6">
    <location>
        <begin position="95"/>
        <end position="114"/>
    </location>
</feature>
<reference evidence="7 8" key="1">
    <citation type="submission" date="2018-03" db="EMBL/GenBank/DDBJ databases">
        <title>Genomic Encyclopedia of Type Strains, Phase III (KMG-III): the genomes of soil and plant-associated and newly described type strains.</title>
        <authorList>
            <person name="Whitman W."/>
        </authorList>
    </citation>
    <scope>NUCLEOTIDE SEQUENCE [LARGE SCALE GENOMIC DNA]</scope>
    <source>
        <strain evidence="7 8">CGMCC 4.7097</strain>
    </source>
</reference>
<feature type="transmembrane region" description="Helical" evidence="6">
    <location>
        <begin position="226"/>
        <end position="244"/>
    </location>
</feature>
<dbReference type="GO" id="GO:0005886">
    <property type="term" value="C:plasma membrane"/>
    <property type="evidence" value="ECO:0007669"/>
    <property type="project" value="UniProtKB-SubCell"/>
</dbReference>
<feature type="transmembrane region" description="Helical" evidence="6">
    <location>
        <begin position="372"/>
        <end position="390"/>
    </location>
</feature>